<keyword evidence="3 4" id="KW-0285">Flavoprotein</keyword>
<dbReference type="SUPFAM" id="SSF52507">
    <property type="entry name" value="Homo-oligomeric flavin-containing Cys decarboxylases, HFCD"/>
    <property type="match status" value="1"/>
</dbReference>
<feature type="domain" description="DNA/pantothenate metabolism flavoprotein C-terminal" evidence="6">
    <location>
        <begin position="187"/>
        <end position="396"/>
    </location>
</feature>
<feature type="binding site" evidence="3">
    <location>
        <position position="339"/>
    </location>
    <ligand>
        <name>CTP</name>
        <dbReference type="ChEBI" id="CHEBI:37563"/>
    </ligand>
</feature>
<feature type="binding site" evidence="3">
    <location>
        <position position="290"/>
    </location>
    <ligand>
        <name>CTP</name>
        <dbReference type="ChEBI" id="CHEBI:37563"/>
    </ligand>
</feature>
<dbReference type="Gene3D" id="3.40.50.1950">
    <property type="entry name" value="Flavin prenyltransferase-like"/>
    <property type="match status" value="1"/>
</dbReference>
<feature type="domain" description="Flavoprotein" evidence="5">
    <location>
        <begin position="8"/>
        <end position="179"/>
    </location>
</feature>
<dbReference type="GO" id="GO:0015941">
    <property type="term" value="P:pantothenate catabolic process"/>
    <property type="evidence" value="ECO:0007669"/>
    <property type="project" value="InterPro"/>
</dbReference>
<dbReference type="RefSeq" id="WP_183347526.1">
    <property type="nucleotide sequence ID" value="NZ_JACHEO010000001.1"/>
</dbReference>
<dbReference type="Gene3D" id="3.40.50.10300">
    <property type="entry name" value="CoaB-like"/>
    <property type="match status" value="1"/>
</dbReference>
<comment type="caution">
    <text evidence="3">Lacks conserved residue(s) required for the propagation of feature annotation.</text>
</comment>
<evidence type="ECO:0000256" key="4">
    <source>
        <dbReference type="RuleBase" id="RU364078"/>
    </source>
</evidence>
<feature type="active site" description="Proton donor" evidence="3">
    <location>
        <position position="160"/>
    </location>
</feature>
<dbReference type="GO" id="GO:0004633">
    <property type="term" value="F:phosphopantothenoylcysteine decarboxylase activity"/>
    <property type="evidence" value="ECO:0007669"/>
    <property type="project" value="UniProtKB-UniRule"/>
</dbReference>
<keyword evidence="3" id="KW-0460">Magnesium</keyword>
<dbReference type="PANTHER" id="PTHR14359:SF6">
    <property type="entry name" value="PHOSPHOPANTOTHENOYLCYSTEINE DECARBOXYLASE"/>
    <property type="match status" value="1"/>
</dbReference>
<protein>
    <recommendedName>
        <fullName evidence="3">Coenzyme A biosynthesis bifunctional protein CoaBC</fullName>
    </recommendedName>
    <alternativeName>
        <fullName evidence="3">DNA/pantothenate metabolism flavoprotein</fullName>
    </alternativeName>
    <alternativeName>
        <fullName evidence="3">Phosphopantothenoylcysteine synthetase/decarboxylase</fullName>
        <shortName evidence="3">PPCS-PPCDC</shortName>
    </alternativeName>
    <domain>
        <recommendedName>
            <fullName evidence="3">Phosphopantothenoylcysteine decarboxylase</fullName>
            <shortName evidence="3">PPC decarboxylase</shortName>
            <shortName evidence="3">PPC-DC</shortName>
            <ecNumber evidence="3">4.1.1.36</ecNumber>
        </recommendedName>
        <alternativeName>
            <fullName evidence="3">CoaC</fullName>
        </alternativeName>
    </domain>
    <domain>
        <recommendedName>
            <fullName evidence="3">Phosphopantothenate--cysteine ligase</fullName>
            <ecNumber evidence="3">6.3.2.5</ecNumber>
        </recommendedName>
        <alternativeName>
            <fullName evidence="3">CoaB</fullName>
        </alternativeName>
        <alternativeName>
            <fullName evidence="3">Phosphopantothenoylcysteine synthetase</fullName>
            <shortName evidence="3">PPC synthetase</shortName>
            <shortName evidence="3">PPC-S</shortName>
        </alternativeName>
    </domain>
</protein>
<comment type="pathway">
    <text evidence="3 4">Cofactor biosynthesis; coenzyme A biosynthesis; CoA from (R)-pantothenate: step 2/5.</text>
</comment>
<feature type="binding site" evidence="3">
    <location>
        <position position="280"/>
    </location>
    <ligand>
        <name>CTP</name>
        <dbReference type="ChEBI" id="CHEBI:37563"/>
    </ligand>
</feature>
<dbReference type="GO" id="GO:0046872">
    <property type="term" value="F:metal ion binding"/>
    <property type="evidence" value="ECO:0007669"/>
    <property type="project" value="UniProtKB-KW"/>
</dbReference>
<dbReference type="PANTHER" id="PTHR14359">
    <property type="entry name" value="HOMO-OLIGOMERIC FLAVIN CONTAINING CYS DECARBOXYLASE FAMILY"/>
    <property type="match status" value="1"/>
</dbReference>
<comment type="pathway">
    <text evidence="3 4">Cofactor biosynthesis; coenzyme A biosynthesis; CoA from (R)-pantothenate: step 3/5.</text>
</comment>
<comment type="similarity">
    <text evidence="3 4">In the N-terminal section; belongs to the HFCD (homo-oligomeric flavin containing Cys decarboxylase) superfamily.</text>
</comment>
<dbReference type="InterPro" id="IPR036551">
    <property type="entry name" value="Flavin_trans-like"/>
</dbReference>
<comment type="cofactor">
    <cofactor evidence="3">
        <name>FMN</name>
        <dbReference type="ChEBI" id="CHEBI:58210"/>
    </cofactor>
    <text evidence="3">Binds 1 FMN per subunit.</text>
</comment>
<dbReference type="EC" id="4.1.1.36" evidence="3"/>
<dbReference type="InterPro" id="IPR035929">
    <property type="entry name" value="CoaB-like_sf"/>
</dbReference>
<dbReference type="GO" id="GO:0004632">
    <property type="term" value="F:phosphopantothenate--cysteine ligase activity"/>
    <property type="evidence" value="ECO:0007669"/>
    <property type="project" value="UniProtKB-UniRule"/>
</dbReference>
<comment type="catalytic activity">
    <reaction evidence="3 4">
        <text>(R)-4'-phosphopantothenate + L-cysteine + CTP = N-[(R)-4-phosphopantothenoyl]-L-cysteine + CMP + diphosphate + H(+)</text>
        <dbReference type="Rhea" id="RHEA:19397"/>
        <dbReference type="ChEBI" id="CHEBI:10986"/>
        <dbReference type="ChEBI" id="CHEBI:15378"/>
        <dbReference type="ChEBI" id="CHEBI:33019"/>
        <dbReference type="ChEBI" id="CHEBI:35235"/>
        <dbReference type="ChEBI" id="CHEBI:37563"/>
        <dbReference type="ChEBI" id="CHEBI:59458"/>
        <dbReference type="ChEBI" id="CHEBI:60377"/>
        <dbReference type="EC" id="6.3.2.5"/>
    </reaction>
</comment>
<dbReference type="HAMAP" id="MF_02225">
    <property type="entry name" value="CoaBC"/>
    <property type="match status" value="1"/>
</dbReference>
<evidence type="ECO:0000256" key="2">
    <source>
        <dbReference type="ARBA" id="ARBA00023239"/>
    </source>
</evidence>
<dbReference type="InterPro" id="IPR007085">
    <property type="entry name" value="DNA/pantothenate-metab_flavo_C"/>
</dbReference>
<keyword evidence="2 3" id="KW-0456">Lyase</keyword>
<comment type="catalytic activity">
    <reaction evidence="3 4">
        <text>N-[(R)-4-phosphopantothenoyl]-L-cysteine + H(+) = (R)-4'-phosphopantetheine + CO2</text>
        <dbReference type="Rhea" id="RHEA:16793"/>
        <dbReference type="ChEBI" id="CHEBI:15378"/>
        <dbReference type="ChEBI" id="CHEBI:16526"/>
        <dbReference type="ChEBI" id="CHEBI:59458"/>
        <dbReference type="ChEBI" id="CHEBI:61723"/>
        <dbReference type="EC" id="4.1.1.36"/>
    </reaction>
</comment>
<dbReference type="SUPFAM" id="SSF102645">
    <property type="entry name" value="CoaB-like"/>
    <property type="match status" value="1"/>
</dbReference>
<organism evidence="7 8">
    <name type="scientific">Desulfoprunum benzoelyticum</name>
    <dbReference type="NCBI Taxonomy" id="1506996"/>
    <lineage>
        <taxon>Bacteria</taxon>
        <taxon>Pseudomonadati</taxon>
        <taxon>Thermodesulfobacteriota</taxon>
        <taxon>Desulfobulbia</taxon>
        <taxon>Desulfobulbales</taxon>
        <taxon>Desulfobulbaceae</taxon>
        <taxon>Desulfoprunum</taxon>
    </lineage>
</organism>
<accession>A0A840V024</accession>
<sequence>MRSSFAGKNIVLGVTGSIAAFKVAGWVSTMAKEEAQVSVIMTRSAREFVAPLTFAALSGNPVHGEMFDPARAERMDHIALGREADLVVVAPATADTIARLAGGQADDLLTTTVLAARAPVIVCPAMNSRMYLHPATQDNIARLKKFGYRVLTPPAGMMACREEGPGRLPEWEDVQEIFLRALTGQDLAGERVLITAGPTREPLDPARFLSNRSSGKMGYALARTAYRRGAEVHLISGPVALPCPPGVERVSVQTAREMHAAVFQLAEKASIIVKAAAVADFRPAVEEREKVKKDKAGLSLQLSRNPDILYELGRNRKEGQVLVGFAAESSNLQAEGRKKLATKNLDLIAVNNINSDTTGFECDTNQILLIDRERDVLLPMTGKEQTADMIWDRVVDLLGKRRDKSGGD</sequence>
<feature type="region of interest" description="Phosphopantothenoylcysteine decarboxylase" evidence="3">
    <location>
        <begin position="1"/>
        <end position="191"/>
    </location>
</feature>
<dbReference type="EMBL" id="JACHEO010000001">
    <property type="protein sequence ID" value="MBB5346571.1"/>
    <property type="molecule type" value="Genomic_DNA"/>
</dbReference>
<evidence type="ECO:0000259" key="5">
    <source>
        <dbReference type="Pfam" id="PF02441"/>
    </source>
</evidence>
<comment type="cofactor">
    <cofactor evidence="3">
        <name>Mg(2+)</name>
        <dbReference type="ChEBI" id="CHEBI:18420"/>
    </cofactor>
</comment>
<evidence type="ECO:0000256" key="3">
    <source>
        <dbReference type="HAMAP-Rule" id="MF_02225"/>
    </source>
</evidence>
<keyword evidence="3" id="KW-0479">Metal-binding</keyword>
<comment type="function">
    <text evidence="4">Catalyzes two steps in the biosynthesis of coenzyme A. In the first step cysteine is conjugated to 4'-phosphopantothenate to form 4-phosphopantothenoylcysteine, in the latter compound is decarboxylated to form 4'-phosphopantotheine.</text>
</comment>
<dbReference type="GO" id="GO:0015937">
    <property type="term" value="P:coenzyme A biosynthetic process"/>
    <property type="evidence" value="ECO:0007669"/>
    <property type="project" value="UniProtKB-UniRule"/>
</dbReference>
<name>A0A840V024_9BACT</name>
<dbReference type="AlphaFoldDB" id="A0A840V024"/>
<keyword evidence="3 4" id="KW-0436">Ligase</keyword>
<gene>
    <name evidence="3" type="primary">coaBC</name>
    <name evidence="7" type="ORF">HNQ81_000278</name>
</gene>
<reference evidence="7 8" key="1">
    <citation type="submission" date="2020-08" db="EMBL/GenBank/DDBJ databases">
        <title>Genomic Encyclopedia of Type Strains, Phase IV (KMG-IV): sequencing the most valuable type-strain genomes for metagenomic binning, comparative biology and taxonomic classification.</title>
        <authorList>
            <person name="Goeker M."/>
        </authorList>
    </citation>
    <scope>NUCLEOTIDE SEQUENCE [LARGE SCALE GENOMIC DNA]</scope>
    <source>
        <strain evidence="7 8">DSM 28570</strain>
    </source>
</reference>
<feature type="region of interest" description="Phosphopantothenate--cysteine ligase" evidence="3">
    <location>
        <begin position="192"/>
        <end position="408"/>
    </location>
</feature>
<dbReference type="UniPathway" id="UPA00241">
    <property type="reaction ID" value="UER00353"/>
</dbReference>
<comment type="function">
    <text evidence="3">Catalyzes two sequential steps in the biosynthesis of coenzyme A. In the first step cysteine is conjugated to 4'-phosphopantothenate to form 4-phosphopantothenoylcysteine. In the second step the latter compound is decarboxylated to form 4'-phosphopantotheine.</text>
</comment>
<keyword evidence="1 3" id="KW-0210">Decarboxylase</keyword>
<feature type="binding site" evidence="3">
    <location>
        <position position="343"/>
    </location>
    <ligand>
        <name>CTP</name>
        <dbReference type="ChEBI" id="CHEBI:37563"/>
    </ligand>
</feature>
<dbReference type="Proteomes" id="UP000539642">
    <property type="component" value="Unassembled WGS sequence"/>
</dbReference>
<evidence type="ECO:0000259" key="6">
    <source>
        <dbReference type="Pfam" id="PF04127"/>
    </source>
</evidence>
<dbReference type="GO" id="GO:0010181">
    <property type="term" value="F:FMN binding"/>
    <property type="evidence" value="ECO:0007669"/>
    <property type="project" value="UniProtKB-UniRule"/>
</dbReference>
<dbReference type="NCBIfam" id="TIGR00521">
    <property type="entry name" value="coaBC_dfp"/>
    <property type="match status" value="1"/>
</dbReference>
<evidence type="ECO:0000313" key="8">
    <source>
        <dbReference type="Proteomes" id="UP000539642"/>
    </source>
</evidence>
<keyword evidence="3" id="KW-0511">Multifunctional enzyme</keyword>
<dbReference type="InterPro" id="IPR005252">
    <property type="entry name" value="CoaBC"/>
</dbReference>
<dbReference type="EC" id="6.3.2.5" evidence="3"/>
<evidence type="ECO:0000256" key="1">
    <source>
        <dbReference type="ARBA" id="ARBA00022793"/>
    </source>
</evidence>
<comment type="similarity">
    <text evidence="3 4">In the C-terminal section; belongs to the PPC synthetase family.</text>
</comment>
<dbReference type="InterPro" id="IPR003382">
    <property type="entry name" value="Flavoprotein"/>
</dbReference>
<dbReference type="Pfam" id="PF04127">
    <property type="entry name" value="DFP"/>
    <property type="match status" value="1"/>
</dbReference>
<comment type="caution">
    <text evidence="7">The sequence shown here is derived from an EMBL/GenBank/DDBJ whole genome shotgun (WGS) entry which is preliminary data.</text>
</comment>
<dbReference type="Pfam" id="PF02441">
    <property type="entry name" value="Flavoprotein"/>
    <property type="match status" value="1"/>
</dbReference>
<proteinExistence type="inferred from homology"/>
<feature type="binding site" evidence="3">
    <location>
        <position position="325"/>
    </location>
    <ligand>
        <name>CTP</name>
        <dbReference type="ChEBI" id="CHEBI:37563"/>
    </ligand>
</feature>
<dbReference type="GO" id="GO:0071513">
    <property type="term" value="C:phosphopantothenoylcysteine decarboxylase complex"/>
    <property type="evidence" value="ECO:0007669"/>
    <property type="project" value="TreeGrafter"/>
</dbReference>
<feature type="binding site" evidence="3">
    <location>
        <begin position="306"/>
        <end position="309"/>
    </location>
    <ligand>
        <name>CTP</name>
        <dbReference type="ChEBI" id="CHEBI:37563"/>
    </ligand>
</feature>
<evidence type="ECO:0000313" key="7">
    <source>
        <dbReference type="EMBL" id="MBB5346571.1"/>
    </source>
</evidence>
<keyword evidence="3 4" id="KW-0288">FMN</keyword>
<keyword evidence="8" id="KW-1185">Reference proteome</keyword>